<organism evidence="8 9">
    <name type="scientific">Bacillus salipaludis</name>
    <dbReference type="NCBI Taxonomy" id="2547811"/>
    <lineage>
        <taxon>Bacteria</taxon>
        <taxon>Bacillati</taxon>
        <taxon>Bacillota</taxon>
        <taxon>Bacilli</taxon>
        <taxon>Bacillales</taxon>
        <taxon>Bacillaceae</taxon>
        <taxon>Bacillus</taxon>
    </lineage>
</organism>
<sequence length="132" mass="15059">MKRRTAREKALQALFQIDVSSTEPSLAIEHVLEGEAGDEYLSRLVLGVIEQKAEIDELIVQNLEKWSLDRLATVDRNLLRIATYELKYFRNEVPENVILDEAIEIAKIYGDDQSSKFINGVLSKVKQKLPTD</sequence>
<evidence type="ECO:0000256" key="4">
    <source>
        <dbReference type="ARBA" id="ARBA00023015"/>
    </source>
</evidence>
<dbReference type="Gene3D" id="1.10.940.10">
    <property type="entry name" value="NusB-like"/>
    <property type="match status" value="1"/>
</dbReference>
<reference evidence="8 9" key="1">
    <citation type="submission" date="2024-11" db="EMBL/GenBank/DDBJ databases">
        <authorList>
            <person name="Lucas J.A."/>
        </authorList>
    </citation>
    <scope>NUCLEOTIDE SEQUENCE [LARGE SCALE GENOMIC DNA]</scope>
    <source>
        <strain evidence="8 9">Z 5.4</strain>
    </source>
</reference>
<evidence type="ECO:0000256" key="6">
    <source>
        <dbReference type="HAMAP-Rule" id="MF_00073"/>
    </source>
</evidence>
<evidence type="ECO:0000256" key="2">
    <source>
        <dbReference type="ARBA" id="ARBA00022814"/>
    </source>
</evidence>
<dbReference type="EMBL" id="JBJHQH010000013">
    <property type="protein sequence ID" value="MFK9093225.1"/>
    <property type="molecule type" value="Genomic_DNA"/>
</dbReference>
<comment type="caution">
    <text evidence="8">The sequence shown here is derived from an EMBL/GenBank/DDBJ whole genome shotgun (WGS) entry which is preliminary data.</text>
</comment>
<dbReference type="RefSeq" id="WP_406581761.1">
    <property type="nucleotide sequence ID" value="NZ_JBJHQH010000013.1"/>
</dbReference>
<gene>
    <name evidence="6 8" type="primary">nusB</name>
    <name evidence="8" type="ORF">ACJEBI_17310</name>
</gene>
<keyword evidence="5 6" id="KW-0804">Transcription</keyword>
<proteinExistence type="inferred from homology"/>
<keyword evidence="2 6" id="KW-0889">Transcription antitermination</keyword>
<dbReference type="Pfam" id="PF01029">
    <property type="entry name" value="NusB"/>
    <property type="match status" value="1"/>
</dbReference>
<dbReference type="Proteomes" id="UP001623041">
    <property type="component" value="Unassembled WGS sequence"/>
</dbReference>
<evidence type="ECO:0000256" key="1">
    <source>
        <dbReference type="ARBA" id="ARBA00005952"/>
    </source>
</evidence>
<keyword evidence="4 6" id="KW-0805">Transcription regulation</keyword>
<evidence type="ECO:0000256" key="3">
    <source>
        <dbReference type="ARBA" id="ARBA00022884"/>
    </source>
</evidence>
<dbReference type="InterPro" id="IPR011605">
    <property type="entry name" value="NusB_fam"/>
</dbReference>
<keyword evidence="9" id="KW-1185">Reference proteome</keyword>
<dbReference type="InterPro" id="IPR006027">
    <property type="entry name" value="NusB_RsmB_TIM44"/>
</dbReference>
<evidence type="ECO:0000313" key="8">
    <source>
        <dbReference type="EMBL" id="MFK9093225.1"/>
    </source>
</evidence>
<feature type="domain" description="NusB/RsmB/TIM44" evidence="7">
    <location>
        <begin position="5"/>
        <end position="126"/>
    </location>
</feature>
<comment type="function">
    <text evidence="6">Involved in transcription antitermination. Required for transcription of ribosomal RNA (rRNA) genes. Binds specifically to the boxA antiterminator sequence of the ribosomal RNA (rrn) operons.</text>
</comment>
<dbReference type="PANTHER" id="PTHR11078:SF3">
    <property type="entry name" value="ANTITERMINATION NUSB DOMAIN-CONTAINING PROTEIN"/>
    <property type="match status" value="1"/>
</dbReference>
<evidence type="ECO:0000313" key="9">
    <source>
        <dbReference type="Proteomes" id="UP001623041"/>
    </source>
</evidence>
<evidence type="ECO:0000256" key="5">
    <source>
        <dbReference type="ARBA" id="ARBA00023163"/>
    </source>
</evidence>
<accession>A0ABW8RLZ7</accession>
<evidence type="ECO:0000259" key="7">
    <source>
        <dbReference type="Pfam" id="PF01029"/>
    </source>
</evidence>
<dbReference type="SUPFAM" id="SSF48013">
    <property type="entry name" value="NusB-like"/>
    <property type="match status" value="1"/>
</dbReference>
<name>A0ABW8RLZ7_9BACI</name>
<comment type="similarity">
    <text evidence="1 6">Belongs to the NusB family.</text>
</comment>
<protein>
    <recommendedName>
        <fullName evidence="6">Transcription antitermination protein NusB</fullName>
    </recommendedName>
    <alternativeName>
        <fullName evidence="6">Antitermination factor NusB</fullName>
    </alternativeName>
</protein>
<dbReference type="NCBIfam" id="TIGR01951">
    <property type="entry name" value="nusB"/>
    <property type="match status" value="1"/>
</dbReference>
<dbReference type="PANTHER" id="PTHR11078">
    <property type="entry name" value="N UTILIZATION SUBSTANCE PROTEIN B-RELATED"/>
    <property type="match status" value="1"/>
</dbReference>
<dbReference type="InterPro" id="IPR035926">
    <property type="entry name" value="NusB-like_sf"/>
</dbReference>
<dbReference type="HAMAP" id="MF_00073">
    <property type="entry name" value="NusB"/>
    <property type="match status" value="1"/>
</dbReference>
<keyword evidence="3 6" id="KW-0694">RNA-binding</keyword>